<evidence type="ECO:0000313" key="10">
    <source>
        <dbReference type="Proteomes" id="UP000799437"/>
    </source>
</evidence>
<evidence type="ECO:0000313" key="9">
    <source>
        <dbReference type="EMBL" id="KAF2754774.1"/>
    </source>
</evidence>
<accession>A0A6A6VYH3</accession>
<evidence type="ECO:0000256" key="4">
    <source>
        <dbReference type="ARBA" id="ARBA00022692"/>
    </source>
</evidence>
<dbReference type="GO" id="GO:0016020">
    <property type="term" value="C:membrane"/>
    <property type="evidence" value="ECO:0007669"/>
    <property type="project" value="UniProtKB-SubCell"/>
</dbReference>
<dbReference type="PANTHER" id="PTHR40021">
    <property type="entry name" value="DEFECT AT LOW TEMPERATURE PROTEIN 1"/>
    <property type="match status" value="1"/>
</dbReference>
<comment type="similarity">
    <text evidence="2 7">Belongs to the DLT1 family.</text>
</comment>
<feature type="region of interest" description="Disordered" evidence="8">
    <location>
        <begin position="388"/>
        <end position="407"/>
    </location>
</feature>
<reference evidence="9" key="1">
    <citation type="journal article" date="2020" name="Stud. Mycol.">
        <title>101 Dothideomycetes genomes: a test case for predicting lifestyles and emergence of pathogens.</title>
        <authorList>
            <person name="Haridas S."/>
            <person name="Albert R."/>
            <person name="Binder M."/>
            <person name="Bloem J."/>
            <person name="Labutti K."/>
            <person name="Salamov A."/>
            <person name="Andreopoulos B."/>
            <person name="Baker S."/>
            <person name="Barry K."/>
            <person name="Bills G."/>
            <person name="Bluhm B."/>
            <person name="Cannon C."/>
            <person name="Castanera R."/>
            <person name="Culley D."/>
            <person name="Daum C."/>
            <person name="Ezra D."/>
            <person name="Gonzalez J."/>
            <person name="Henrissat B."/>
            <person name="Kuo A."/>
            <person name="Liang C."/>
            <person name="Lipzen A."/>
            <person name="Lutzoni F."/>
            <person name="Magnuson J."/>
            <person name="Mondo S."/>
            <person name="Nolan M."/>
            <person name="Ohm R."/>
            <person name="Pangilinan J."/>
            <person name="Park H.-J."/>
            <person name="Ramirez L."/>
            <person name="Alfaro M."/>
            <person name="Sun H."/>
            <person name="Tritt A."/>
            <person name="Yoshinaga Y."/>
            <person name="Zwiers L.-H."/>
            <person name="Turgeon B."/>
            <person name="Goodwin S."/>
            <person name="Spatafora J."/>
            <person name="Crous P."/>
            <person name="Grigoriev I."/>
        </authorList>
    </citation>
    <scope>NUCLEOTIDE SEQUENCE</scope>
    <source>
        <strain evidence="9">CBS 121739</strain>
    </source>
</reference>
<dbReference type="PANTHER" id="PTHR40021:SF1">
    <property type="entry name" value="DEFECT AT LOW TEMPERATURE PROTEIN 1"/>
    <property type="match status" value="1"/>
</dbReference>
<feature type="transmembrane region" description="Helical" evidence="7">
    <location>
        <begin position="12"/>
        <end position="36"/>
    </location>
</feature>
<evidence type="ECO:0000256" key="6">
    <source>
        <dbReference type="ARBA" id="ARBA00023136"/>
    </source>
</evidence>
<sequence length="432" mass="47804">MRLPRIPFFRIWYSTTYTILFLILLVLLAVIPADHIYQAIRFGSRKNAFVIAGIEVITALLAISVYATRLYTNRTVLNSIPKPYIPVEAGEVGENVRRVIARNLERSALIAWDTRPRDIRPEIQENGTTGRRLSDNERKSSRWKKRSHARPATIVPISPGDPPWGHISHPGWSRPDSEDLPELQYWMVVTELPNLIEAKAVSLAPPDLFLRGLGQPGESIPDARIVALLQRPSSMGLRDYLGRLASFNLISPPEVSAQFLAQYEYARFSTFNLTEKEFRSLMDIFADLLSGMTDLDPVLIAQIQAESDTFSSSSGTSFVAYNHSTHQSSLPDNSSAYSDGASTNSDAASPTTMRTAPSQRRDASSNYPGISRTESASTISLGSVRIHPVSERGQAESFTSSTSSIRSAQSVIRLTPSPSLGDRPFQFTFNNG</sequence>
<keyword evidence="4 7" id="KW-0812">Transmembrane</keyword>
<comment type="function">
    <text evidence="1 7">Required for growth under high-pressure and low-temperature conditions.</text>
</comment>
<feature type="region of interest" description="Disordered" evidence="8">
    <location>
        <begin position="329"/>
        <end position="374"/>
    </location>
</feature>
<keyword evidence="5 7" id="KW-1133">Transmembrane helix</keyword>
<proteinExistence type="inferred from homology"/>
<dbReference type="AlphaFoldDB" id="A0A6A6VYH3"/>
<evidence type="ECO:0000256" key="1">
    <source>
        <dbReference type="ARBA" id="ARBA00002489"/>
    </source>
</evidence>
<evidence type="ECO:0000256" key="2">
    <source>
        <dbReference type="ARBA" id="ARBA00005550"/>
    </source>
</evidence>
<organism evidence="9 10">
    <name type="scientific">Pseudovirgaria hyperparasitica</name>
    <dbReference type="NCBI Taxonomy" id="470096"/>
    <lineage>
        <taxon>Eukaryota</taxon>
        <taxon>Fungi</taxon>
        <taxon>Dikarya</taxon>
        <taxon>Ascomycota</taxon>
        <taxon>Pezizomycotina</taxon>
        <taxon>Dothideomycetes</taxon>
        <taxon>Dothideomycetes incertae sedis</taxon>
        <taxon>Acrospermales</taxon>
        <taxon>Acrospermaceae</taxon>
        <taxon>Pseudovirgaria</taxon>
    </lineage>
</organism>
<dbReference type="InterPro" id="IPR038869">
    <property type="entry name" value="DLT1"/>
</dbReference>
<protein>
    <recommendedName>
        <fullName evidence="3 7">Defect at low temperature protein 1</fullName>
    </recommendedName>
</protein>
<evidence type="ECO:0000256" key="7">
    <source>
        <dbReference type="RuleBase" id="RU367100"/>
    </source>
</evidence>
<dbReference type="OrthoDB" id="4096362at2759"/>
<feature type="compositionally biased region" description="Low complexity" evidence="8">
    <location>
        <begin position="397"/>
        <end position="407"/>
    </location>
</feature>
<comment type="subcellular location">
    <subcellularLocation>
        <location evidence="7">Membrane</location>
        <topology evidence="7">Multi-pass membrane protein</topology>
    </subcellularLocation>
</comment>
<evidence type="ECO:0000256" key="5">
    <source>
        <dbReference type="ARBA" id="ARBA00022989"/>
    </source>
</evidence>
<keyword evidence="6 7" id="KW-0472">Membrane</keyword>
<dbReference type="EMBL" id="ML996579">
    <property type="protein sequence ID" value="KAF2754774.1"/>
    <property type="molecule type" value="Genomic_DNA"/>
</dbReference>
<gene>
    <name evidence="7" type="primary">DLT1</name>
    <name evidence="9" type="ORF">EJ05DRAFT_503721</name>
</gene>
<keyword evidence="10" id="KW-1185">Reference proteome</keyword>
<evidence type="ECO:0000256" key="3">
    <source>
        <dbReference type="ARBA" id="ARBA00021353"/>
    </source>
</evidence>
<name>A0A6A6VYH3_9PEZI</name>
<feature type="transmembrane region" description="Helical" evidence="7">
    <location>
        <begin position="48"/>
        <end position="67"/>
    </location>
</feature>
<evidence type="ECO:0000256" key="8">
    <source>
        <dbReference type="SAM" id="MobiDB-lite"/>
    </source>
</evidence>
<feature type="region of interest" description="Disordered" evidence="8">
    <location>
        <begin position="121"/>
        <end position="173"/>
    </location>
</feature>
<dbReference type="Proteomes" id="UP000799437">
    <property type="component" value="Unassembled WGS sequence"/>
</dbReference>